<reference evidence="3" key="2">
    <citation type="journal article" date="2022" name="Sci. Total Environ.">
        <title>Prevalence, transmission, and molecular epidemiology of tet(X)-positive bacteria among humans, animals, and environmental niches in China: An epidemiological, and genomic-based study.</title>
        <authorList>
            <person name="Dong N."/>
            <person name="Zeng Y."/>
            <person name="Cai C."/>
            <person name="Sun C."/>
            <person name="Lu J."/>
            <person name="Liu C."/>
            <person name="Zhou H."/>
            <person name="Sun Q."/>
            <person name="Shu L."/>
            <person name="Wang H."/>
            <person name="Wang Y."/>
            <person name="Wang S."/>
            <person name="Wu C."/>
            <person name="Chan E.W."/>
            <person name="Chen G."/>
            <person name="Shen Z."/>
            <person name="Chen S."/>
            <person name="Zhang R."/>
        </authorList>
    </citation>
    <scope>NUCLEOTIDE SEQUENCE</scope>
    <source>
        <strain evidence="3">210</strain>
    </source>
</reference>
<evidence type="ECO:0000313" key="3">
    <source>
        <dbReference type="EMBL" id="MDM1550655.1"/>
    </source>
</evidence>
<evidence type="ECO:0000313" key="4">
    <source>
        <dbReference type="Proteomes" id="UP001173578"/>
    </source>
</evidence>
<protein>
    <recommendedName>
        <fullName evidence="5">Cell wall anchor protein</fullName>
    </recommendedName>
</protein>
<dbReference type="Proteomes" id="UP001173578">
    <property type="component" value="Unassembled WGS sequence"/>
</dbReference>
<dbReference type="Gene3D" id="1.20.120.330">
    <property type="entry name" value="Nucleotidyltransferases domain 2"/>
    <property type="match status" value="1"/>
</dbReference>
<keyword evidence="1" id="KW-0175">Coiled coil</keyword>
<reference evidence="3" key="1">
    <citation type="submission" date="2020-06" db="EMBL/GenBank/DDBJ databases">
        <authorList>
            <person name="Dong N."/>
        </authorList>
    </citation>
    <scope>NUCLEOTIDE SEQUENCE</scope>
    <source>
        <strain evidence="3">210</strain>
    </source>
</reference>
<evidence type="ECO:0000256" key="2">
    <source>
        <dbReference type="SAM" id="Phobius"/>
    </source>
</evidence>
<keyword evidence="2" id="KW-0812">Transmembrane</keyword>
<evidence type="ECO:0000256" key="1">
    <source>
        <dbReference type="SAM" id="Coils"/>
    </source>
</evidence>
<sequence length="121" mass="13948">MNEILITGIFSLVTGVGGWFVARRKNLAETQASELDVVEKSVKYYREMVDDLGKRLKDATNELADATEKHRLAIDELTEAKNELKSVKTKLKSLEKKFEDLAQENRYLVTELKKYKQLRVN</sequence>
<evidence type="ECO:0008006" key="5">
    <source>
        <dbReference type="Google" id="ProtNLM"/>
    </source>
</evidence>
<gene>
    <name evidence="3" type="ORF">HX095_05455</name>
</gene>
<comment type="caution">
    <text evidence="3">The sequence shown here is derived from an EMBL/GenBank/DDBJ whole genome shotgun (WGS) entry which is preliminary data.</text>
</comment>
<dbReference type="AlphaFoldDB" id="A0AAW7DGI1"/>
<dbReference type="RefSeq" id="WP_286485339.1">
    <property type="nucleotide sequence ID" value="NZ_JACALR010000002.1"/>
</dbReference>
<name>A0AAW7DGI1_9FLAO</name>
<accession>A0AAW7DGI1</accession>
<feature type="transmembrane region" description="Helical" evidence="2">
    <location>
        <begin position="6"/>
        <end position="22"/>
    </location>
</feature>
<keyword evidence="2" id="KW-1133">Transmembrane helix</keyword>
<feature type="coiled-coil region" evidence="1">
    <location>
        <begin position="49"/>
        <end position="111"/>
    </location>
</feature>
<organism evidence="3 4">
    <name type="scientific">Empedobacter falsenii</name>
    <dbReference type="NCBI Taxonomy" id="343874"/>
    <lineage>
        <taxon>Bacteria</taxon>
        <taxon>Pseudomonadati</taxon>
        <taxon>Bacteroidota</taxon>
        <taxon>Flavobacteriia</taxon>
        <taxon>Flavobacteriales</taxon>
        <taxon>Weeksellaceae</taxon>
        <taxon>Empedobacter</taxon>
    </lineage>
</organism>
<dbReference type="EMBL" id="JACALR010000002">
    <property type="protein sequence ID" value="MDM1550655.1"/>
    <property type="molecule type" value="Genomic_DNA"/>
</dbReference>
<proteinExistence type="predicted"/>
<keyword evidence="2" id="KW-0472">Membrane</keyword>
<dbReference type="SUPFAM" id="SSF57997">
    <property type="entry name" value="Tropomyosin"/>
    <property type="match status" value="1"/>
</dbReference>